<evidence type="ECO:0000259" key="2">
    <source>
        <dbReference type="Pfam" id="PF01425"/>
    </source>
</evidence>
<dbReference type="SUPFAM" id="SSF75304">
    <property type="entry name" value="Amidase signature (AS) enzymes"/>
    <property type="match status" value="1"/>
</dbReference>
<dbReference type="Proteomes" id="UP000551501">
    <property type="component" value="Unassembled WGS sequence"/>
</dbReference>
<comment type="caution">
    <text evidence="3">The sequence shown here is derived from an EMBL/GenBank/DDBJ whole genome shotgun (WGS) entry which is preliminary data.</text>
</comment>
<dbReference type="InterPro" id="IPR036928">
    <property type="entry name" value="AS_sf"/>
</dbReference>
<dbReference type="GO" id="GO:0017064">
    <property type="term" value="F:fatty acid amide hydrolase activity"/>
    <property type="evidence" value="ECO:0007669"/>
    <property type="project" value="UniProtKB-EC"/>
</dbReference>
<dbReference type="PANTHER" id="PTHR43372">
    <property type="entry name" value="FATTY-ACID AMIDE HYDROLASE"/>
    <property type="match status" value="1"/>
</dbReference>
<dbReference type="GO" id="GO:0012505">
    <property type="term" value="C:endomembrane system"/>
    <property type="evidence" value="ECO:0007669"/>
    <property type="project" value="TreeGrafter"/>
</dbReference>
<evidence type="ECO:0000256" key="1">
    <source>
        <dbReference type="SAM" id="MobiDB-lite"/>
    </source>
</evidence>
<dbReference type="PANTHER" id="PTHR43372:SF4">
    <property type="entry name" value="FATTY-ACID AMIDE HYDROLASE 2"/>
    <property type="match status" value="1"/>
</dbReference>
<dbReference type="InterPro" id="IPR023631">
    <property type="entry name" value="Amidase_dom"/>
</dbReference>
<keyword evidence="3" id="KW-0378">Hydrolase</keyword>
<gene>
    <name evidence="3" type="ORF">BKA16_000622</name>
</gene>
<accession>A0A840F145</accession>
<sequence>MQSSREHRDDSIPADGDTATTESAFHLAQAIRSGRRTSRRVVDEHIEILRRRPELGAVAQDRFATALAEADAADRAITAAAEDQTLPPLLGVPFTVKESIPVADMPYTGGLVSRRGVRSESDAVAVARLRAAGAIVIAVTNTAELCLGIESYNAVYGRTTNPYDRARVAGGSSGGEGAAVGAGAVPFGVGADTGGSIRIPAFFCGVFGHKPTPGLVPSTEQIPSLTAYSGAESDAMETIGPLARRAADLMPLVRIMADVDNAVLPDPASVDLDGRPVVVPDGSTYLRPISAELAAARDRAVQVLADAGGEVRHVPLPGLRRAAQFYLFELRRHAGTSVGELFDLFAESPYRGRRPAWTRAHSPQLKLAIIGDRLAGVLPDVAQRRISAAGDALAAEIDDAIGDGVLVHPPFPRPAPRHNGTLARPWLFGGAAVFNLLGLPVTQVPLGLDRRGLPLGTQVVGAPGNDHVTIAAALEIERRLGGWVPPRAG</sequence>
<reference evidence="3 4" key="1">
    <citation type="submission" date="2020-08" db="EMBL/GenBank/DDBJ databases">
        <title>Sequencing the genomes of 1000 actinobacteria strains.</title>
        <authorList>
            <person name="Klenk H.-P."/>
        </authorList>
    </citation>
    <scope>NUCLEOTIDE SEQUENCE [LARGE SCALE GENOMIC DNA]</scope>
    <source>
        <strain evidence="3 4">DSM 45298</strain>
    </source>
</reference>
<evidence type="ECO:0000313" key="3">
    <source>
        <dbReference type="EMBL" id="MBB4134070.1"/>
    </source>
</evidence>
<proteinExistence type="predicted"/>
<dbReference type="InterPro" id="IPR020556">
    <property type="entry name" value="Amidase_CS"/>
</dbReference>
<dbReference type="Gene3D" id="3.90.1300.10">
    <property type="entry name" value="Amidase signature (AS) domain"/>
    <property type="match status" value="1"/>
</dbReference>
<dbReference type="EMBL" id="JACIFP010000001">
    <property type="protein sequence ID" value="MBB4134070.1"/>
    <property type="molecule type" value="Genomic_DNA"/>
</dbReference>
<dbReference type="PROSITE" id="PS00571">
    <property type="entry name" value="AMIDASES"/>
    <property type="match status" value="1"/>
</dbReference>
<name>A0A840F145_9ACTN</name>
<feature type="domain" description="Amidase" evidence="2">
    <location>
        <begin position="52"/>
        <end position="468"/>
    </location>
</feature>
<dbReference type="AlphaFoldDB" id="A0A840F145"/>
<dbReference type="RefSeq" id="WP_183369296.1">
    <property type="nucleotide sequence ID" value="NZ_BAABHL010000009.1"/>
</dbReference>
<dbReference type="Pfam" id="PF01425">
    <property type="entry name" value="Amidase"/>
    <property type="match status" value="1"/>
</dbReference>
<keyword evidence="4" id="KW-1185">Reference proteome</keyword>
<feature type="region of interest" description="Disordered" evidence="1">
    <location>
        <begin position="1"/>
        <end position="22"/>
    </location>
</feature>
<dbReference type="InterPro" id="IPR052739">
    <property type="entry name" value="FAAH2"/>
</dbReference>
<protein>
    <submittedName>
        <fullName evidence="3">Fatty acid amide hydrolase 2</fullName>
        <ecNumber evidence="3">3.5.1.99</ecNumber>
    </submittedName>
</protein>
<feature type="compositionally biased region" description="Basic and acidic residues" evidence="1">
    <location>
        <begin position="1"/>
        <end position="11"/>
    </location>
</feature>
<organism evidence="3 4">
    <name type="scientific">Gordonia humi</name>
    <dbReference type="NCBI Taxonomy" id="686429"/>
    <lineage>
        <taxon>Bacteria</taxon>
        <taxon>Bacillati</taxon>
        <taxon>Actinomycetota</taxon>
        <taxon>Actinomycetes</taxon>
        <taxon>Mycobacteriales</taxon>
        <taxon>Gordoniaceae</taxon>
        <taxon>Gordonia</taxon>
    </lineage>
</organism>
<evidence type="ECO:0000313" key="4">
    <source>
        <dbReference type="Proteomes" id="UP000551501"/>
    </source>
</evidence>
<dbReference type="EC" id="3.5.1.99" evidence="3"/>